<keyword evidence="1" id="KW-0732">Signal</keyword>
<evidence type="ECO:0000313" key="3">
    <source>
        <dbReference type="Proteomes" id="UP000269945"/>
    </source>
</evidence>
<gene>
    <name evidence="2" type="ORF">BN2614_LOCUS6</name>
</gene>
<proteinExistence type="predicted"/>
<feature type="non-terminal residue" evidence="2">
    <location>
        <position position="84"/>
    </location>
</feature>
<keyword evidence="3" id="KW-1185">Reference proteome</keyword>
<accession>A0A9X9Q3U9</accession>
<dbReference type="AlphaFoldDB" id="A0A9X9Q3U9"/>
<feature type="signal peptide" evidence="1">
    <location>
        <begin position="1"/>
        <end position="19"/>
    </location>
</feature>
<name>A0A9X9Q3U9_GULGU</name>
<dbReference type="Proteomes" id="UP000269945">
    <property type="component" value="Unassembled WGS sequence"/>
</dbReference>
<evidence type="ECO:0000313" key="2">
    <source>
        <dbReference type="EMBL" id="VCX05394.1"/>
    </source>
</evidence>
<dbReference type="EMBL" id="CYRY02031172">
    <property type="protein sequence ID" value="VCX05394.1"/>
    <property type="molecule type" value="Genomic_DNA"/>
</dbReference>
<evidence type="ECO:0000256" key="1">
    <source>
        <dbReference type="SAM" id="SignalP"/>
    </source>
</evidence>
<dbReference type="Gene3D" id="3.40.50.1820">
    <property type="entry name" value="alpha/beta hydrolase"/>
    <property type="match status" value="1"/>
</dbReference>
<reference evidence="2 3" key="1">
    <citation type="submission" date="2018-10" db="EMBL/GenBank/DDBJ databases">
        <authorList>
            <person name="Ekblom R."/>
            <person name="Jareborg N."/>
        </authorList>
    </citation>
    <scope>NUCLEOTIDE SEQUENCE [LARGE SCALE GENOMIC DNA]</scope>
    <source>
        <tissue evidence="2">Muscle</tissue>
    </source>
</reference>
<dbReference type="InterPro" id="IPR029058">
    <property type="entry name" value="AB_hydrolase_fold"/>
</dbReference>
<organism evidence="2 3">
    <name type="scientific">Gulo gulo</name>
    <name type="common">Wolverine</name>
    <name type="synonym">Gluton</name>
    <dbReference type="NCBI Taxonomy" id="48420"/>
    <lineage>
        <taxon>Eukaryota</taxon>
        <taxon>Metazoa</taxon>
        <taxon>Chordata</taxon>
        <taxon>Craniata</taxon>
        <taxon>Vertebrata</taxon>
        <taxon>Euteleostomi</taxon>
        <taxon>Mammalia</taxon>
        <taxon>Eutheria</taxon>
        <taxon>Laurasiatheria</taxon>
        <taxon>Carnivora</taxon>
        <taxon>Caniformia</taxon>
        <taxon>Musteloidea</taxon>
        <taxon>Mustelidae</taxon>
        <taxon>Guloninae</taxon>
        <taxon>Gulo</taxon>
    </lineage>
</organism>
<sequence>MGRPTVLLLLLAILTPAAAFRVPPAMKALSSLRWSASSTFRRTVAKNYSVHYIQQKVDHFGFNADKTFKQRYLIADAYWKKNGG</sequence>
<protein>
    <submittedName>
        <fullName evidence="2">Uncharacterized protein</fullName>
    </submittedName>
</protein>
<comment type="caution">
    <text evidence="2">The sequence shown here is derived from an EMBL/GenBank/DDBJ whole genome shotgun (WGS) entry which is preliminary data.</text>
</comment>
<feature type="chain" id="PRO_5040820506" evidence="1">
    <location>
        <begin position="20"/>
        <end position="84"/>
    </location>
</feature>